<proteinExistence type="predicted"/>
<dbReference type="RefSeq" id="WP_165839721.1">
    <property type="nucleotide sequence ID" value="NZ_BFCH01000006.1"/>
</dbReference>
<evidence type="ECO:0000256" key="1">
    <source>
        <dbReference type="SAM" id="Phobius"/>
    </source>
</evidence>
<evidence type="ECO:0000313" key="4">
    <source>
        <dbReference type="Proteomes" id="UP000245060"/>
    </source>
</evidence>
<name>A0AA37PIK2_9MYCO</name>
<dbReference type="EMBL" id="BQYH01000004">
    <property type="protein sequence ID" value="GKU70506.1"/>
    <property type="molecule type" value="Genomic_DNA"/>
</dbReference>
<organism evidence="3 5">
    <name type="scientific">Mycobacterium montefiorense</name>
    <dbReference type="NCBI Taxonomy" id="154654"/>
    <lineage>
        <taxon>Bacteria</taxon>
        <taxon>Bacillati</taxon>
        <taxon>Actinomycetota</taxon>
        <taxon>Actinomycetes</taxon>
        <taxon>Mycobacteriales</taxon>
        <taxon>Mycobacteriaceae</taxon>
        <taxon>Mycobacterium</taxon>
        <taxon>Mycobacterium simiae complex</taxon>
    </lineage>
</organism>
<keyword evidence="1" id="KW-1133">Transmembrane helix</keyword>
<feature type="transmembrane region" description="Helical" evidence="1">
    <location>
        <begin position="32"/>
        <end position="53"/>
    </location>
</feature>
<gene>
    <name evidence="2" type="ORF">MmonteBS_07370</name>
    <name evidence="3" type="ORF">NJB18185_02830</name>
</gene>
<keyword evidence="4" id="KW-1185">Reference proteome</keyword>
<dbReference type="Proteomes" id="UP000245060">
    <property type="component" value="Unassembled WGS sequence"/>
</dbReference>
<reference evidence="3" key="3">
    <citation type="journal article" date="2022" name="Microbiol. Resour. Announc.">
        <title>Draft Genome Sequences of Eight Mycobacterium montefiorense Strains Isolated from Salamanders in Captivity.</title>
        <authorList>
            <person name="Komine T."/>
            <person name="Ihara H."/>
            <person name="Fukano H."/>
            <person name="Hoshino Y."/>
            <person name="Kurata O."/>
            <person name="Wada S."/>
        </authorList>
    </citation>
    <scope>NUCLEOTIDE SEQUENCE</scope>
    <source>
        <strain evidence="3">NJB18185</strain>
    </source>
</reference>
<reference evidence="3" key="4">
    <citation type="submission" date="2022-04" db="EMBL/GenBank/DDBJ databases">
        <authorList>
            <person name="Komine T."/>
            <person name="Fukano H."/>
            <person name="Wada S."/>
        </authorList>
    </citation>
    <scope>NUCLEOTIDE SEQUENCE</scope>
    <source>
        <strain evidence="3">NJB18185</strain>
    </source>
</reference>
<dbReference type="Proteomes" id="UP001139505">
    <property type="component" value="Unassembled WGS sequence"/>
</dbReference>
<dbReference type="EMBL" id="BFCH01000006">
    <property type="protein sequence ID" value="GBG36365.1"/>
    <property type="molecule type" value="Genomic_DNA"/>
</dbReference>
<reference evidence="4" key="2">
    <citation type="submission" date="2018-04" db="EMBL/GenBank/DDBJ databases">
        <title>Draft genome sequence of Mycobacterium montefiorense isolated from Japanese black salamander.</title>
        <authorList>
            <person name="Fukano H."/>
            <person name="Yoshida M."/>
            <person name="Shimizu A."/>
            <person name="Iwao H."/>
            <person name="Kurata O."/>
            <person name="Katayama Y."/>
            <person name="Omatsu T."/>
            <person name="Mizutani T."/>
            <person name="Wada S."/>
            <person name="Hoshino Y."/>
        </authorList>
    </citation>
    <scope>NUCLEOTIDE SEQUENCE [LARGE SCALE GENOMIC DNA]</scope>
    <source>
        <strain evidence="4">BS</strain>
    </source>
</reference>
<reference evidence="2" key="1">
    <citation type="journal article" date="2018" name="Genome Announc.">
        <title>Draft Genome Sequence of Mycobacterium montefiorense Isolated from Japanese Black Salamander (Hynobius nigrescens).</title>
        <authorList>
            <person name="Fukano H."/>
            <person name="Yoshida M."/>
            <person name="Shimizu A."/>
            <person name="Iwao H."/>
            <person name="Katayama Y."/>
            <person name="Omatsu T."/>
            <person name="Mizutani T."/>
            <person name="Kurata O."/>
            <person name="Wada S."/>
            <person name="Hoshino Y."/>
        </authorList>
    </citation>
    <scope>NUCLEOTIDE SEQUENCE</scope>
    <source>
        <strain evidence="2">BS</strain>
    </source>
</reference>
<keyword evidence="1" id="KW-0472">Membrane</keyword>
<keyword evidence="1" id="KW-0812">Transmembrane</keyword>
<protein>
    <submittedName>
        <fullName evidence="3">Uncharacterized protein</fullName>
    </submittedName>
</protein>
<evidence type="ECO:0000313" key="5">
    <source>
        <dbReference type="Proteomes" id="UP001139505"/>
    </source>
</evidence>
<evidence type="ECO:0000313" key="3">
    <source>
        <dbReference type="EMBL" id="GKU70506.1"/>
    </source>
</evidence>
<dbReference type="AlphaFoldDB" id="A0AA37PIK2"/>
<comment type="caution">
    <text evidence="3">The sequence shown here is derived from an EMBL/GenBank/DDBJ whole genome shotgun (WGS) entry which is preliminary data.</text>
</comment>
<accession>A0AA37PIK2</accession>
<sequence>MGCQTAQTVLGHLAHPCLGNPESASAVPLRKAGLLTLRGYLMIAAVLVVVRIVRAAGH</sequence>
<evidence type="ECO:0000313" key="2">
    <source>
        <dbReference type="EMBL" id="GBG36365.1"/>
    </source>
</evidence>